<proteinExistence type="predicted"/>
<gene>
    <name evidence="1" type="ORF">R3Q59_39725</name>
</gene>
<sequence length="84" mass="9426">MPQHTENGFGTYEWDPERGVVFRMDLDQFGTVGGVPISQYTPPPLAAVRTAQHLLNRSHARAPAPTPWVLGRTVFRSNRLARVQ</sequence>
<comment type="caution">
    <text evidence="1">The sequence shown here is derived from an EMBL/GenBank/DDBJ whole genome shotgun (WGS) entry which is preliminary data.</text>
</comment>
<dbReference type="EMBL" id="JAWLKA010000042">
    <property type="protein sequence ID" value="MDV6286611.1"/>
    <property type="molecule type" value="Genomic_DNA"/>
</dbReference>
<protein>
    <submittedName>
        <fullName evidence="1">Uncharacterized protein</fullName>
    </submittedName>
</protein>
<reference evidence="1 2" key="1">
    <citation type="submission" date="2023-10" db="EMBL/GenBank/DDBJ databases">
        <title>Development of a sustainable strategy for remediation of hydrocarbon-contaminated territories based on the waste exchange concept.</title>
        <authorList>
            <person name="Krivoruchko A."/>
        </authorList>
    </citation>
    <scope>NUCLEOTIDE SEQUENCE [LARGE SCALE GENOMIC DNA]</scope>
    <source>
        <strain evidence="1 2">IEGM 60</strain>
    </source>
</reference>
<evidence type="ECO:0000313" key="2">
    <source>
        <dbReference type="Proteomes" id="UP001185737"/>
    </source>
</evidence>
<dbReference type="Proteomes" id="UP001185737">
    <property type="component" value="Unassembled WGS sequence"/>
</dbReference>
<keyword evidence="2" id="KW-1185">Reference proteome</keyword>
<organism evidence="1 2">
    <name type="scientific">Rhodococcus jostii</name>
    <dbReference type="NCBI Taxonomy" id="132919"/>
    <lineage>
        <taxon>Bacteria</taxon>
        <taxon>Bacillati</taxon>
        <taxon>Actinomycetota</taxon>
        <taxon>Actinomycetes</taxon>
        <taxon>Mycobacteriales</taxon>
        <taxon>Nocardiaceae</taxon>
        <taxon>Rhodococcus</taxon>
    </lineage>
</organism>
<dbReference type="RefSeq" id="WP_317571607.1">
    <property type="nucleotide sequence ID" value="NZ_JAWLKA010000042.1"/>
</dbReference>
<name>A0ABU4CSR1_RHOJO</name>
<accession>A0ABU4CSR1</accession>
<evidence type="ECO:0000313" key="1">
    <source>
        <dbReference type="EMBL" id="MDV6286611.1"/>
    </source>
</evidence>